<reference evidence="7 8" key="1">
    <citation type="journal article" date="2019" name="Proc. Natl. Acad. Sci. U.S.A.">
        <title>Regulatory changes in pterin and carotenoid genes underlie balanced color polymorphisms in the wall lizard.</title>
        <authorList>
            <person name="Andrade P."/>
            <person name="Pinho C."/>
            <person name="Perez I de Lanuza G."/>
            <person name="Afonso S."/>
            <person name="Brejcha J."/>
            <person name="Rubin C.J."/>
            <person name="Wallerman O."/>
            <person name="Pereira P."/>
            <person name="Sabatino S.J."/>
            <person name="Bellati A."/>
            <person name="Pellitteri-Rosa D."/>
            <person name="Bosakova Z."/>
            <person name="Bunikis I."/>
            <person name="Carretero M.A."/>
            <person name="Feiner N."/>
            <person name="Marsik P."/>
            <person name="Pauperio F."/>
            <person name="Salvi D."/>
            <person name="Soler L."/>
            <person name="While G.M."/>
            <person name="Uller T."/>
            <person name="Font E."/>
            <person name="Andersson L."/>
            <person name="Carneiro M."/>
        </authorList>
    </citation>
    <scope>NUCLEOTIDE SEQUENCE</scope>
</reference>
<dbReference type="Gene3D" id="1.25.10.10">
    <property type="entry name" value="Leucine-rich Repeat Variant"/>
    <property type="match status" value="1"/>
</dbReference>
<keyword evidence="8" id="KW-1185">Reference proteome</keyword>
<dbReference type="InterPro" id="IPR008383">
    <property type="entry name" value="API5"/>
</dbReference>
<organism evidence="7 8">
    <name type="scientific">Podarcis muralis</name>
    <name type="common">Wall lizard</name>
    <name type="synonym">Lacerta muralis</name>
    <dbReference type="NCBI Taxonomy" id="64176"/>
    <lineage>
        <taxon>Eukaryota</taxon>
        <taxon>Metazoa</taxon>
        <taxon>Chordata</taxon>
        <taxon>Craniata</taxon>
        <taxon>Vertebrata</taxon>
        <taxon>Euteleostomi</taxon>
        <taxon>Lepidosauria</taxon>
        <taxon>Squamata</taxon>
        <taxon>Bifurcata</taxon>
        <taxon>Unidentata</taxon>
        <taxon>Episquamata</taxon>
        <taxon>Laterata</taxon>
        <taxon>Lacertibaenia</taxon>
        <taxon>Lacertidae</taxon>
        <taxon>Podarcis</taxon>
    </lineage>
</organism>
<feature type="compositionally biased region" description="Gly residues" evidence="6">
    <location>
        <begin position="467"/>
        <end position="480"/>
    </location>
</feature>
<evidence type="ECO:0000256" key="1">
    <source>
        <dbReference type="ARBA" id="ARBA00004123"/>
    </source>
</evidence>
<reference evidence="7" key="3">
    <citation type="submission" date="2025-09" db="UniProtKB">
        <authorList>
            <consortium name="Ensembl"/>
        </authorList>
    </citation>
    <scope>IDENTIFICATION</scope>
</reference>
<gene>
    <name evidence="7" type="primary">API5</name>
</gene>
<keyword evidence="5" id="KW-0539">Nucleus</keyword>
<dbReference type="GO" id="GO:0006915">
    <property type="term" value="P:apoptotic process"/>
    <property type="evidence" value="ECO:0007669"/>
    <property type="project" value="UniProtKB-KW"/>
</dbReference>
<dbReference type="InterPro" id="IPR016024">
    <property type="entry name" value="ARM-type_fold"/>
</dbReference>
<dbReference type="FunFam" id="1.25.10.10:FF:000092">
    <property type="entry name" value="apoptosis inhibitor 5 isoform X2"/>
    <property type="match status" value="1"/>
</dbReference>
<keyword evidence="4" id="KW-0677">Repeat</keyword>
<accession>A0A670HLJ2</accession>
<evidence type="ECO:0000256" key="5">
    <source>
        <dbReference type="ARBA" id="ARBA00023242"/>
    </source>
</evidence>
<evidence type="ECO:0000256" key="2">
    <source>
        <dbReference type="ARBA" id="ARBA00009515"/>
    </source>
</evidence>
<comment type="similarity">
    <text evidence="2">Belongs to the API5 family.</text>
</comment>
<protein>
    <submittedName>
        <fullName evidence="7">Apoptosis inhibitor 5</fullName>
    </submittedName>
</protein>
<comment type="subcellular location">
    <subcellularLocation>
        <location evidence="1">Nucleus</location>
    </subcellularLocation>
</comment>
<feature type="compositionally biased region" description="Polar residues" evidence="6">
    <location>
        <begin position="444"/>
        <end position="462"/>
    </location>
</feature>
<evidence type="ECO:0000256" key="6">
    <source>
        <dbReference type="SAM" id="MobiDB-lite"/>
    </source>
</evidence>
<dbReference type="PANTHER" id="PTHR12758:SF19">
    <property type="entry name" value="APOPTOSIS INHIBITOR 5"/>
    <property type="match status" value="1"/>
</dbReference>
<dbReference type="AlphaFoldDB" id="A0A670HLJ2"/>
<feature type="region of interest" description="Disordered" evidence="6">
    <location>
        <begin position="411"/>
        <end position="488"/>
    </location>
</feature>
<reference evidence="7" key="2">
    <citation type="submission" date="2025-08" db="UniProtKB">
        <authorList>
            <consortium name="Ensembl"/>
        </authorList>
    </citation>
    <scope>IDENTIFICATION</scope>
</reference>
<dbReference type="InterPro" id="IPR011989">
    <property type="entry name" value="ARM-like"/>
</dbReference>
<evidence type="ECO:0000256" key="4">
    <source>
        <dbReference type="ARBA" id="ARBA00022737"/>
    </source>
</evidence>
<keyword evidence="3" id="KW-0053">Apoptosis</keyword>
<evidence type="ECO:0000256" key="3">
    <source>
        <dbReference type="ARBA" id="ARBA00022703"/>
    </source>
</evidence>
<dbReference type="GeneTree" id="ENSGT00390000010991"/>
<proteinExistence type="inferred from homology"/>
<dbReference type="GO" id="GO:0003723">
    <property type="term" value="F:RNA binding"/>
    <property type="evidence" value="ECO:0007669"/>
    <property type="project" value="TreeGrafter"/>
</dbReference>
<dbReference type="GO" id="GO:0043066">
    <property type="term" value="P:negative regulation of apoptotic process"/>
    <property type="evidence" value="ECO:0007669"/>
    <property type="project" value="UniProtKB-ARBA"/>
</dbReference>
<dbReference type="Pfam" id="PF05918">
    <property type="entry name" value="API5"/>
    <property type="match status" value="1"/>
</dbReference>
<dbReference type="Ensembl" id="ENSPMRT00000000209.1">
    <property type="protein sequence ID" value="ENSPMRP00000000200.1"/>
    <property type="gene ID" value="ENSPMRG00000000132.1"/>
</dbReference>
<evidence type="ECO:0000313" key="8">
    <source>
        <dbReference type="Proteomes" id="UP000472272"/>
    </source>
</evidence>
<name>A0A670HLJ2_PODMU</name>
<dbReference type="SUPFAM" id="SSF48371">
    <property type="entry name" value="ARM repeat"/>
    <property type="match status" value="1"/>
</dbReference>
<evidence type="ECO:0000313" key="7">
    <source>
        <dbReference type="Ensembl" id="ENSPMRP00000000200.1"/>
    </source>
</evidence>
<dbReference type="GO" id="GO:0005634">
    <property type="term" value="C:nucleus"/>
    <property type="evidence" value="ECO:0007669"/>
    <property type="project" value="UniProtKB-SubCell"/>
</dbReference>
<dbReference type="Proteomes" id="UP000472272">
    <property type="component" value="Chromosome 1"/>
</dbReference>
<dbReference type="PANTHER" id="PTHR12758">
    <property type="entry name" value="APOPTOSIS INHIBITOR 5-RELATED"/>
    <property type="match status" value="1"/>
</dbReference>
<sequence length="488" mass="54788">MPTVEELYRNYGILADAKETAAEHKDAYQVILDGVKGGAKEKRLAAQFIPKFFKHFPELADSAINAQLDLCEDEDVSIRRQAIKELPQFATGDNLPRVADILTQLLQSDDSAEFNLVNNALLSIFKMDAKGTLGGLFSQILQGEDIVRERAIKFLSTKLKTLPEEVLTKEVEELVLTESKKVLEDVTGEEFVLFMKILSGLKSLQTVSGRQQLVELVAEQADLEQTFNPSDPDCVDRLLQCTRQAVPLFSVLKLLAEMSSFCGDMEKLESNLKKLFDKLLEYMPLPPEEAENGENAGNEEPKLQFSYVECLLYSFHQLGRKLPDFLTAKLNTEKVKDFKIRLQYFARGLQVYIRQLRLALQGKTGEALKTEENKIKVVALKITNNINVLIKDLFHIPPSYKSTVTLSWKPVQKSEAGQKRASEDAASDLPTKKAPAGPKRDSRQIYNPPSGKYSSNLGNFSYEQRGGFRGGRGRGWGGRGNRTRGRIY</sequence>